<evidence type="ECO:0000256" key="1">
    <source>
        <dbReference type="ARBA" id="ARBA00004141"/>
    </source>
</evidence>
<feature type="transmembrane region" description="Helical" evidence="5">
    <location>
        <begin position="277"/>
        <end position="294"/>
    </location>
</feature>
<proteinExistence type="predicted"/>
<comment type="subcellular location">
    <subcellularLocation>
        <location evidence="1">Membrane</location>
        <topology evidence="1">Multi-pass membrane protein</topology>
    </subcellularLocation>
</comment>
<keyword evidence="8" id="KW-1185">Reference proteome</keyword>
<evidence type="ECO:0000313" key="8">
    <source>
        <dbReference type="Proteomes" id="UP000218765"/>
    </source>
</evidence>
<reference evidence="7 8" key="1">
    <citation type="submission" date="2017-05" db="EMBL/GenBank/DDBJ databases">
        <title>Thiocyanate degradation by Thiohalobacter thiocyanaticus FOKN1.</title>
        <authorList>
            <person name="Oshiki M."/>
            <person name="Fukushima T."/>
            <person name="Kawano S."/>
            <person name="Nakagawa J."/>
        </authorList>
    </citation>
    <scope>NUCLEOTIDE SEQUENCE [LARGE SCALE GENOMIC DNA]</scope>
    <source>
        <strain evidence="7 8">FOKN1</strain>
    </source>
</reference>
<dbReference type="KEGG" id="ttc:FOKN1_1030"/>
<dbReference type="InterPro" id="IPR044880">
    <property type="entry name" value="NCX_ion-bd_dom_sf"/>
</dbReference>
<sequence length="329" mass="34517">MMWQFLLAVIGGFALLVWGADRFVVGAAATARNLGVAPLIIGLTIVGMGTSAPEMLVSAMAAWDGNPGLGMGNAIGSNIANVGLILGLTALIVPLQVSSITLRREFPVLLGIMLVAFILVADGDLNRLDGGLLLLGMGLMLVWLVWLGLNSRGDGVDPLLAEYTEEIPVGMAMPAALGWLALGLVVLLVSSRVLIWGAVGIAEAMGVSDLIIGLTLVALGTSLPELAASIMSALKGEHDIALGNVIGSNMFNLLGVLGLPGLIHPSAVEPEMLSRDFSVMAGLTVLLLFFAYSYRRRARHVNRIEGGVLLLVYLGYIGLLYWSLAPQQI</sequence>
<evidence type="ECO:0000313" key="7">
    <source>
        <dbReference type="EMBL" id="BAZ93430.1"/>
    </source>
</evidence>
<evidence type="ECO:0000256" key="4">
    <source>
        <dbReference type="ARBA" id="ARBA00023136"/>
    </source>
</evidence>
<dbReference type="Pfam" id="PF01699">
    <property type="entry name" value="Na_Ca_ex"/>
    <property type="match status" value="2"/>
</dbReference>
<keyword evidence="3 5" id="KW-1133">Transmembrane helix</keyword>
<dbReference type="AlphaFoldDB" id="A0A1Z4VP83"/>
<feature type="transmembrane region" description="Helical" evidence="5">
    <location>
        <begin position="132"/>
        <end position="149"/>
    </location>
</feature>
<dbReference type="EMBL" id="AP018052">
    <property type="protein sequence ID" value="BAZ93430.1"/>
    <property type="molecule type" value="Genomic_DNA"/>
</dbReference>
<keyword evidence="2 5" id="KW-0812">Transmembrane</keyword>
<keyword evidence="4 5" id="KW-0472">Membrane</keyword>
<name>A0A1Z4VP83_9GAMM</name>
<dbReference type="InterPro" id="IPR004837">
    <property type="entry name" value="NaCa_Exmemb"/>
</dbReference>
<dbReference type="NCBIfam" id="TIGR00367">
    <property type="entry name" value="calcium/sodium antiporter"/>
    <property type="match status" value="1"/>
</dbReference>
<gene>
    <name evidence="7" type="ORF">FOKN1_1030</name>
</gene>
<dbReference type="Proteomes" id="UP000218765">
    <property type="component" value="Chromosome"/>
</dbReference>
<evidence type="ECO:0000256" key="5">
    <source>
        <dbReference type="SAM" id="Phobius"/>
    </source>
</evidence>
<feature type="transmembrane region" description="Helical" evidence="5">
    <location>
        <begin position="36"/>
        <end position="63"/>
    </location>
</feature>
<feature type="transmembrane region" description="Helical" evidence="5">
    <location>
        <begin position="75"/>
        <end position="94"/>
    </location>
</feature>
<dbReference type="GO" id="GO:0005886">
    <property type="term" value="C:plasma membrane"/>
    <property type="evidence" value="ECO:0007669"/>
    <property type="project" value="TreeGrafter"/>
</dbReference>
<evidence type="ECO:0000256" key="2">
    <source>
        <dbReference type="ARBA" id="ARBA00022692"/>
    </source>
</evidence>
<dbReference type="PANTHER" id="PTHR10846:SF8">
    <property type="entry name" value="INNER MEMBRANE PROTEIN YRBG"/>
    <property type="match status" value="1"/>
</dbReference>
<organism evidence="7 8">
    <name type="scientific">Thiohalobacter thiocyanaticus</name>
    <dbReference type="NCBI Taxonomy" id="585455"/>
    <lineage>
        <taxon>Bacteria</taxon>
        <taxon>Pseudomonadati</taxon>
        <taxon>Pseudomonadota</taxon>
        <taxon>Gammaproteobacteria</taxon>
        <taxon>Thiohalobacterales</taxon>
        <taxon>Thiohalobacteraceae</taxon>
        <taxon>Thiohalobacter</taxon>
    </lineage>
</organism>
<dbReference type="InterPro" id="IPR004481">
    <property type="entry name" value="K/Na/Ca-exchanger"/>
</dbReference>
<dbReference type="PANTHER" id="PTHR10846">
    <property type="entry name" value="SODIUM/POTASSIUM/CALCIUM EXCHANGER"/>
    <property type="match status" value="1"/>
</dbReference>
<feature type="transmembrane region" description="Helical" evidence="5">
    <location>
        <begin position="306"/>
        <end position="324"/>
    </location>
</feature>
<dbReference type="GO" id="GO:0005262">
    <property type="term" value="F:calcium channel activity"/>
    <property type="evidence" value="ECO:0007669"/>
    <property type="project" value="TreeGrafter"/>
</dbReference>
<evidence type="ECO:0000259" key="6">
    <source>
        <dbReference type="Pfam" id="PF01699"/>
    </source>
</evidence>
<dbReference type="GO" id="GO:0008273">
    <property type="term" value="F:calcium, potassium:sodium antiporter activity"/>
    <property type="evidence" value="ECO:0007669"/>
    <property type="project" value="TreeGrafter"/>
</dbReference>
<feature type="domain" description="Sodium/calcium exchanger membrane region" evidence="6">
    <location>
        <begin position="6"/>
        <end position="146"/>
    </location>
</feature>
<dbReference type="Gene3D" id="1.20.1420.30">
    <property type="entry name" value="NCX, central ion-binding region"/>
    <property type="match status" value="1"/>
</dbReference>
<feature type="transmembrane region" description="Helical" evidence="5">
    <location>
        <begin position="106"/>
        <end position="125"/>
    </location>
</feature>
<feature type="domain" description="Sodium/calcium exchanger membrane region" evidence="6">
    <location>
        <begin position="176"/>
        <end position="322"/>
    </location>
</feature>
<dbReference type="GO" id="GO:0006874">
    <property type="term" value="P:intracellular calcium ion homeostasis"/>
    <property type="evidence" value="ECO:0007669"/>
    <property type="project" value="TreeGrafter"/>
</dbReference>
<feature type="transmembrane region" description="Helical" evidence="5">
    <location>
        <begin position="169"/>
        <end position="189"/>
    </location>
</feature>
<evidence type="ECO:0000256" key="3">
    <source>
        <dbReference type="ARBA" id="ARBA00022989"/>
    </source>
</evidence>
<accession>A0A1Z4VP83</accession>
<protein>
    <submittedName>
        <fullName evidence="7">Ca2+/Na+ antiporter</fullName>
    </submittedName>
</protein>